<dbReference type="HOGENOM" id="CLU_583182_0_0_1"/>
<evidence type="ECO:0000256" key="1">
    <source>
        <dbReference type="SAM" id="MobiDB-lite"/>
    </source>
</evidence>
<dbReference type="AlphaFoldDB" id="D8SCT9"/>
<dbReference type="Proteomes" id="UP000001514">
    <property type="component" value="Unassembled WGS sequence"/>
</dbReference>
<dbReference type="KEGG" id="smo:SELMODRAFT_444768"/>
<feature type="compositionally biased region" description="Polar residues" evidence="1">
    <location>
        <begin position="155"/>
        <end position="170"/>
    </location>
</feature>
<dbReference type="EMBL" id="GL377612">
    <property type="protein sequence ID" value="EFJ17767.1"/>
    <property type="molecule type" value="Genomic_DNA"/>
</dbReference>
<proteinExistence type="predicted"/>
<sequence length="469" mass="52022">MDLEHSSPANMSPRKKYSTHFLMSFAAFDSCRKPPANIDLREINSEVSVEEDIPEWRRRASTPSPKNGNRSKNRLSHSLSASFRSQGKEHCSNREEHVSTFPTKNRVAKDATVKLDQHPVEPKGSNPRRLDYKLRHKLTPLEVAKVDNEIKRGNFSASPGASDSETSTELSDQKIDLDTLFVIEKSPVLPMPTAPTLEEIEKDMKVGGGTSGFLTCQDVEKSILTVTEELGSSSSISPREQWPDGEDKVASKHILSLLQRKPSDEEHLEEENVESCKKDLVGELISQVPILSNLEEMLKIANSDSKRDASFGKRRLMYNDTIDSMRTAVKPSKHDNIVAPGKCESFSPATTLWQTAQPFQQQQQHWETKLPPPLGGLLRPPSLNYSAPPNTFLHTRPVAAGMGETPLVPQALQALQRLVDHQLHILNSIPGEVTPGMLHQRLSRSVLGYPATGTHLLLATSGAPAYRFA</sequence>
<feature type="region of interest" description="Disordered" evidence="1">
    <location>
        <begin position="49"/>
        <end position="78"/>
    </location>
</feature>
<keyword evidence="3" id="KW-1185">Reference proteome</keyword>
<dbReference type="InParanoid" id="D8SCT9"/>
<dbReference type="Gramene" id="EFJ17767">
    <property type="protein sequence ID" value="EFJ17767"/>
    <property type="gene ID" value="SELMODRAFT_444768"/>
</dbReference>
<gene>
    <name evidence="2" type="ORF">SELMODRAFT_444768</name>
</gene>
<feature type="region of interest" description="Disordered" evidence="1">
    <location>
        <begin position="152"/>
        <end position="171"/>
    </location>
</feature>
<organism evidence="3">
    <name type="scientific">Selaginella moellendorffii</name>
    <name type="common">Spikemoss</name>
    <dbReference type="NCBI Taxonomy" id="88036"/>
    <lineage>
        <taxon>Eukaryota</taxon>
        <taxon>Viridiplantae</taxon>
        <taxon>Streptophyta</taxon>
        <taxon>Embryophyta</taxon>
        <taxon>Tracheophyta</taxon>
        <taxon>Lycopodiopsida</taxon>
        <taxon>Selaginellales</taxon>
        <taxon>Selaginellaceae</taxon>
        <taxon>Selaginella</taxon>
    </lineage>
</organism>
<name>D8SCT9_SELML</name>
<evidence type="ECO:0000313" key="2">
    <source>
        <dbReference type="EMBL" id="EFJ17767.1"/>
    </source>
</evidence>
<dbReference type="PANTHER" id="PTHR34802:SF1">
    <property type="entry name" value="CHORISMATE SYNTHASE"/>
    <property type="match status" value="1"/>
</dbReference>
<reference evidence="2 3" key="1">
    <citation type="journal article" date="2011" name="Science">
        <title>The Selaginella genome identifies genetic changes associated with the evolution of vascular plants.</title>
        <authorList>
            <person name="Banks J.A."/>
            <person name="Nishiyama T."/>
            <person name="Hasebe M."/>
            <person name="Bowman J.L."/>
            <person name="Gribskov M."/>
            <person name="dePamphilis C."/>
            <person name="Albert V.A."/>
            <person name="Aono N."/>
            <person name="Aoyama T."/>
            <person name="Ambrose B.A."/>
            <person name="Ashton N.W."/>
            <person name="Axtell M.J."/>
            <person name="Barker E."/>
            <person name="Barker M.S."/>
            <person name="Bennetzen J.L."/>
            <person name="Bonawitz N.D."/>
            <person name="Chapple C."/>
            <person name="Cheng C."/>
            <person name="Correa L.G."/>
            <person name="Dacre M."/>
            <person name="DeBarry J."/>
            <person name="Dreyer I."/>
            <person name="Elias M."/>
            <person name="Engstrom E.M."/>
            <person name="Estelle M."/>
            <person name="Feng L."/>
            <person name="Finet C."/>
            <person name="Floyd S.K."/>
            <person name="Frommer W.B."/>
            <person name="Fujita T."/>
            <person name="Gramzow L."/>
            <person name="Gutensohn M."/>
            <person name="Harholt J."/>
            <person name="Hattori M."/>
            <person name="Heyl A."/>
            <person name="Hirai T."/>
            <person name="Hiwatashi Y."/>
            <person name="Ishikawa M."/>
            <person name="Iwata M."/>
            <person name="Karol K.G."/>
            <person name="Koehler B."/>
            <person name="Kolukisaoglu U."/>
            <person name="Kubo M."/>
            <person name="Kurata T."/>
            <person name="Lalonde S."/>
            <person name="Li K."/>
            <person name="Li Y."/>
            <person name="Litt A."/>
            <person name="Lyons E."/>
            <person name="Manning G."/>
            <person name="Maruyama T."/>
            <person name="Michael T.P."/>
            <person name="Mikami K."/>
            <person name="Miyazaki S."/>
            <person name="Morinaga S."/>
            <person name="Murata T."/>
            <person name="Mueller-Roeber B."/>
            <person name="Nelson D.R."/>
            <person name="Obara M."/>
            <person name="Oguri Y."/>
            <person name="Olmstead R.G."/>
            <person name="Onodera N."/>
            <person name="Petersen B.L."/>
            <person name="Pils B."/>
            <person name="Prigge M."/>
            <person name="Rensing S.A."/>
            <person name="Riano-Pachon D.M."/>
            <person name="Roberts A.W."/>
            <person name="Sato Y."/>
            <person name="Scheller H.V."/>
            <person name="Schulz B."/>
            <person name="Schulz C."/>
            <person name="Shakirov E.V."/>
            <person name="Shibagaki N."/>
            <person name="Shinohara N."/>
            <person name="Shippen D.E."/>
            <person name="Soerensen I."/>
            <person name="Sotooka R."/>
            <person name="Sugimoto N."/>
            <person name="Sugita M."/>
            <person name="Sumikawa N."/>
            <person name="Tanurdzic M."/>
            <person name="Theissen G."/>
            <person name="Ulvskov P."/>
            <person name="Wakazuki S."/>
            <person name="Weng J.K."/>
            <person name="Willats W.W."/>
            <person name="Wipf D."/>
            <person name="Wolf P.G."/>
            <person name="Yang L."/>
            <person name="Zimmer A.D."/>
            <person name="Zhu Q."/>
            <person name="Mitros T."/>
            <person name="Hellsten U."/>
            <person name="Loque D."/>
            <person name="Otillar R."/>
            <person name="Salamov A."/>
            <person name="Schmutz J."/>
            <person name="Shapiro H."/>
            <person name="Lindquist E."/>
            <person name="Lucas S."/>
            <person name="Rokhsar D."/>
            <person name="Grigoriev I.V."/>
        </authorList>
    </citation>
    <scope>NUCLEOTIDE SEQUENCE [LARGE SCALE GENOMIC DNA]</scope>
</reference>
<accession>D8SCT9</accession>
<dbReference type="OrthoDB" id="1890565at2759"/>
<protein>
    <submittedName>
        <fullName evidence="2">Uncharacterized protein</fullName>
    </submittedName>
</protein>
<evidence type="ECO:0000313" key="3">
    <source>
        <dbReference type="Proteomes" id="UP000001514"/>
    </source>
</evidence>
<dbReference type="PANTHER" id="PTHR34802">
    <property type="entry name" value="CHORISMATE SYNTHASE"/>
    <property type="match status" value="1"/>
</dbReference>